<evidence type="ECO:0000313" key="3">
    <source>
        <dbReference type="Proteomes" id="UP000077202"/>
    </source>
</evidence>
<feature type="region of interest" description="Disordered" evidence="1">
    <location>
        <begin position="466"/>
        <end position="496"/>
    </location>
</feature>
<dbReference type="PANTHER" id="PTHR34371">
    <property type="entry name" value="OS01G0551000 PROTEIN"/>
    <property type="match status" value="1"/>
</dbReference>
<evidence type="ECO:0000256" key="1">
    <source>
        <dbReference type="SAM" id="MobiDB-lite"/>
    </source>
</evidence>
<feature type="compositionally biased region" description="Polar residues" evidence="1">
    <location>
        <begin position="765"/>
        <end position="792"/>
    </location>
</feature>
<feature type="compositionally biased region" description="Pro residues" evidence="1">
    <location>
        <begin position="481"/>
        <end position="492"/>
    </location>
</feature>
<feature type="compositionally biased region" description="Polar residues" evidence="1">
    <location>
        <begin position="703"/>
        <end position="725"/>
    </location>
</feature>
<accession>A0A176WLW9</accession>
<protein>
    <submittedName>
        <fullName evidence="2">Uncharacterized protein</fullName>
    </submittedName>
</protein>
<feature type="compositionally biased region" description="Basic and acidic residues" evidence="1">
    <location>
        <begin position="206"/>
        <end position="227"/>
    </location>
</feature>
<sequence>MGNPLPRTQSLGQTRAKGNSGPKWDSFNKTNRPHSLFSNRHMTSTEKVRSFMSGELTSTGRPRAFLSGELPLVRPVTATSLPSMRDAATNTDLNDAATNTDDCVSISGDDGRSARGDVQDKREDRPVERRELLSRKNRDNDASTARAADASSEGGGGRGSSGLRRSASVGVSTTTSIQTEKEGSHSRLLSRGGESSSFRGRHSSSSRREVSGSFRKDTVSSSFRKEVVQSSRRKSTKSFQDGEVSSIASESARGSPCSIHYNQGPFSAKTTPQPLNSSWISETPSSPEGFYSSVPFHWEEAPGKAKTIAAAAEMALARKLSRDESLRKLSAASPGSSVDCSVQGERKGLTRHSSLEPPISCASPALPLPPSKREFSRELPAPVKKDPHASQLIEELKAAVVRKQAEDLMTRERAVEREDDNKSVISDFGPAEEAHIDLVAPSAAKFLTQEDDLPVLTPIKTPAAVPFKWEEAPGKPKGGSSPPPEPEPPLLTLPPRLLGGCRNLSKEAQAKILQTYSCNLSEMHWTASGNPTPLSRSRDHTPTRRDRTPTRRDRTPTRRDTTPTRRDITPSRRDSTPTRSYFNNVRLVPKSGPMSFPPAIPVIDNVRDYHSGPLRPNTVGPNYLNAPPRSISQEFALPIVVPPRTASQEFHLPKNPTQDNAINVLTQELSLSGPSSEESGRRGYASKKASREFPLPPRHESPAQGSQHDSNVAESSNGKSSNDGQSAAASSSAKPPAGAVDQWSPTSILCGPDLSVDTNRSNSNLSAYAESSHSQRQSVTSHTKSNSCSSEESFVDEIYDQQPWSGSITPIASPYRDLGPIDNPPESTQGNKALEEGVKALVKFCRKAKKWNKSKTPTRKNSQEPDMWAPTLATYFQKLELGGAIISKVGSQVFPDDRSLRSIYASGEASVARSPAKFIPRSGELGTPDRLALRRALGGQTPIQTIATCRSPTYRVLATDECFSLFSVHRVWNSTKARHAKWGKKMRRSSRVMVSVCAALKRSLMLKCGRHNLPTLPSESKLLSREDLEQKENAVHALSASHQFHRSALDDAEQAKLEARPRALATTARGAAFKRE</sequence>
<feature type="compositionally biased region" description="Low complexity" evidence="1">
    <location>
        <begin position="186"/>
        <end position="198"/>
    </location>
</feature>
<feature type="compositionally biased region" description="Basic and acidic residues" evidence="1">
    <location>
        <begin position="109"/>
        <end position="141"/>
    </location>
</feature>
<feature type="region of interest" description="Disordered" evidence="1">
    <location>
        <begin position="765"/>
        <end position="793"/>
    </location>
</feature>
<dbReference type="AlphaFoldDB" id="A0A176WLW9"/>
<feature type="compositionally biased region" description="Low complexity" evidence="1">
    <location>
        <begin position="161"/>
        <end position="172"/>
    </location>
</feature>
<feature type="region of interest" description="Disordered" evidence="1">
    <location>
        <begin position="328"/>
        <end position="368"/>
    </location>
</feature>
<reference evidence="2" key="1">
    <citation type="submission" date="2016-03" db="EMBL/GenBank/DDBJ databases">
        <title>Mechanisms controlling the formation of the plant cell surface in tip-growing cells are functionally conserved among land plants.</title>
        <authorList>
            <person name="Honkanen S."/>
            <person name="Jones V.A."/>
            <person name="Morieri G."/>
            <person name="Champion C."/>
            <person name="Hetherington A.J."/>
            <person name="Kelly S."/>
            <person name="Saint-Marcoux D."/>
            <person name="Proust H."/>
            <person name="Prescott H."/>
            <person name="Dolan L."/>
        </authorList>
    </citation>
    <scope>NUCLEOTIDE SEQUENCE [LARGE SCALE GENOMIC DNA]</scope>
    <source>
        <tissue evidence="2">Whole gametophyte</tissue>
    </source>
</reference>
<comment type="caution">
    <text evidence="2">The sequence shown here is derived from an EMBL/GenBank/DDBJ whole genome shotgun (WGS) entry which is preliminary data.</text>
</comment>
<feature type="region of interest" description="Disordered" evidence="1">
    <location>
        <begin position="669"/>
        <end position="746"/>
    </location>
</feature>
<dbReference type="EMBL" id="LVLJ01000596">
    <property type="protein sequence ID" value="OAE33613.1"/>
    <property type="molecule type" value="Genomic_DNA"/>
</dbReference>
<organism evidence="2 3">
    <name type="scientific">Marchantia polymorpha subsp. ruderalis</name>
    <dbReference type="NCBI Taxonomy" id="1480154"/>
    <lineage>
        <taxon>Eukaryota</taxon>
        <taxon>Viridiplantae</taxon>
        <taxon>Streptophyta</taxon>
        <taxon>Embryophyta</taxon>
        <taxon>Marchantiophyta</taxon>
        <taxon>Marchantiopsida</taxon>
        <taxon>Marchantiidae</taxon>
        <taxon>Marchantiales</taxon>
        <taxon>Marchantiaceae</taxon>
        <taxon>Marchantia</taxon>
    </lineage>
</organism>
<feature type="compositionally biased region" description="Polar residues" evidence="1">
    <location>
        <begin position="1"/>
        <end position="17"/>
    </location>
</feature>
<feature type="compositionally biased region" description="Polar residues" evidence="1">
    <location>
        <begin position="260"/>
        <end position="284"/>
    </location>
</feature>
<keyword evidence="3" id="KW-1185">Reference proteome</keyword>
<feature type="region of interest" description="Disordered" evidence="1">
    <location>
        <begin position="83"/>
        <end position="284"/>
    </location>
</feature>
<feature type="region of interest" description="Disordered" evidence="1">
    <location>
        <begin position="526"/>
        <end position="579"/>
    </location>
</feature>
<feature type="region of interest" description="Disordered" evidence="1">
    <location>
        <begin position="1"/>
        <end position="43"/>
    </location>
</feature>
<name>A0A176WLW9_MARPO</name>
<evidence type="ECO:0000313" key="2">
    <source>
        <dbReference type="EMBL" id="OAE33613.1"/>
    </source>
</evidence>
<feature type="compositionally biased region" description="Low complexity" evidence="1">
    <location>
        <begin position="86"/>
        <end position="102"/>
    </location>
</feature>
<feature type="region of interest" description="Disordered" evidence="1">
    <location>
        <begin position="805"/>
        <end position="831"/>
    </location>
</feature>
<feature type="compositionally biased region" description="Low complexity" evidence="1">
    <location>
        <begin position="142"/>
        <end position="152"/>
    </location>
</feature>
<gene>
    <name evidence="2" type="ORF">AXG93_4685s1060</name>
</gene>
<proteinExistence type="predicted"/>
<dbReference type="Proteomes" id="UP000077202">
    <property type="component" value="Unassembled WGS sequence"/>
</dbReference>
<feature type="compositionally biased region" description="Basic and acidic residues" evidence="1">
    <location>
        <begin position="536"/>
        <end position="576"/>
    </location>
</feature>